<accession>A0A318H3U7</accession>
<comment type="caution">
    <text evidence="1">The sequence shown here is derived from an EMBL/GenBank/DDBJ whole genome shotgun (WGS) entry which is preliminary data.</text>
</comment>
<evidence type="ECO:0000313" key="2">
    <source>
        <dbReference type="Proteomes" id="UP000247781"/>
    </source>
</evidence>
<evidence type="ECO:0000313" key="1">
    <source>
        <dbReference type="EMBL" id="PXW98246.1"/>
    </source>
</evidence>
<keyword evidence="2" id="KW-1185">Reference proteome</keyword>
<dbReference type="AlphaFoldDB" id="A0A318H3U7"/>
<dbReference type="EMBL" id="QJJU01000045">
    <property type="protein sequence ID" value="PXW98246.1"/>
    <property type="molecule type" value="Genomic_DNA"/>
</dbReference>
<organism evidence="1 2">
    <name type="scientific">Mycolicibacterium moriokaense</name>
    <dbReference type="NCBI Taxonomy" id="39691"/>
    <lineage>
        <taxon>Bacteria</taxon>
        <taxon>Bacillati</taxon>
        <taxon>Actinomycetota</taxon>
        <taxon>Actinomycetes</taxon>
        <taxon>Mycobacteriales</taxon>
        <taxon>Mycobacteriaceae</taxon>
        <taxon>Mycolicibacterium</taxon>
    </lineage>
</organism>
<dbReference type="Proteomes" id="UP000247781">
    <property type="component" value="Unassembled WGS sequence"/>
</dbReference>
<reference evidence="2" key="1">
    <citation type="submission" date="2018-05" db="EMBL/GenBank/DDBJ databases">
        <authorList>
            <person name="Deangelis K."/>
            <person name="Huntemann M."/>
            <person name="Clum A."/>
            <person name="Pillay M."/>
            <person name="Palaniappan K."/>
            <person name="Varghese N."/>
            <person name="Mikhailova N."/>
            <person name="Stamatis D."/>
            <person name="Reddy T."/>
            <person name="Daum C."/>
            <person name="Shapiro N."/>
            <person name="Ivanova N."/>
            <person name="Kyrpides N."/>
            <person name="Woyke T."/>
        </authorList>
    </citation>
    <scope>NUCLEOTIDE SEQUENCE [LARGE SCALE GENOMIC DNA]</scope>
    <source>
        <strain evidence="2">GAS496</strain>
    </source>
</reference>
<reference evidence="1 2" key="2">
    <citation type="submission" date="2018-06" db="EMBL/GenBank/DDBJ databases">
        <title>Sequencing of bacterial isolates from soil warming experiment in Harvard Forest, Massachusetts, USA.</title>
        <authorList>
            <person name="Deangelis K.PhD."/>
        </authorList>
    </citation>
    <scope>NUCLEOTIDE SEQUENCE [LARGE SCALE GENOMIC DNA]</scope>
    <source>
        <strain evidence="1 2">GAS496</strain>
    </source>
</reference>
<gene>
    <name evidence="1" type="ORF">C8E89_14519</name>
</gene>
<protein>
    <submittedName>
        <fullName evidence="1">Uncharacterized protein</fullName>
    </submittedName>
</protein>
<proteinExistence type="predicted"/>
<sequence length="57" mass="6705">METLDEFAKTALRRHSADGDKKWDYSSQPVEITDSYEARRFDSAQAEIYEYRETLAL</sequence>
<name>A0A318H3U7_9MYCO</name>